<accession>A0A3P7W7X7</accession>
<dbReference type="EMBL" id="UZAI01000268">
    <property type="protein sequence ID" value="VDO50699.1"/>
    <property type="molecule type" value="Genomic_DNA"/>
</dbReference>
<dbReference type="Proteomes" id="UP000277204">
    <property type="component" value="Unassembled WGS sequence"/>
</dbReference>
<evidence type="ECO:0000313" key="1">
    <source>
        <dbReference type="EMBL" id="VDO50699.1"/>
    </source>
</evidence>
<dbReference type="AlphaFoldDB" id="A0A3P7W7X7"/>
<sequence length="31" mass="3760">MYSLRSIYGTLIRRWGSSRKFLTMRCDFDIS</sequence>
<proteinExistence type="predicted"/>
<organism evidence="1 2">
    <name type="scientific">Schistosoma margrebowiei</name>
    <dbReference type="NCBI Taxonomy" id="48269"/>
    <lineage>
        <taxon>Eukaryota</taxon>
        <taxon>Metazoa</taxon>
        <taxon>Spiralia</taxon>
        <taxon>Lophotrochozoa</taxon>
        <taxon>Platyhelminthes</taxon>
        <taxon>Trematoda</taxon>
        <taxon>Digenea</taxon>
        <taxon>Strigeidida</taxon>
        <taxon>Schistosomatoidea</taxon>
        <taxon>Schistosomatidae</taxon>
        <taxon>Schistosoma</taxon>
    </lineage>
</organism>
<evidence type="ECO:0000313" key="2">
    <source>
        <dbReference type="Proteomes" id="UP000277204"/>
    </source>
</evidence>
<protein>
    <submittedName>
        <fullName evidence="1">Uncharacterized protein</fullName>
    </submittedName>
</protein>
<gene>
    <name evidence="1" type="ORF">SMRZ_LOCUS1259</name>
</gene>
<reference evidence="1 2" key="1">
    <citation type="submission" date="2018-11" db="EMBL/GenBank/DDBJ databases">
        <authorList>
            <consortium name="Pathogen Informatics"/>
        </authorList>
    </citation>
    <scope>NUCLEOTIDE SEQUENCE [LARGE SCALE GENOMIC DNA]</scope>
    <source>
        <strain evidence="1 2">Zambia</strain>
    </source>
</reference>
<keyword evidence="2" id="KW-1185">Reference proteome</keyword>
<name>A0A3P7W7X7_9TREM</name>